<evidence type="ECO:0000313" key="1">
    <source>
        <dbReference type="EMBL" id="BAQ50389.1"/>
    </source>
</evidence>
<reference evidence="2" key="2">
    <citation type="submission" date="2015-01" db="EMBL/GenBank/DDBJ databases">
        <title>Complete genome sequence of Methylobacterium aquaticum strain 22A.</title>
        <authorList>
            <person name="Tani A."/>
            <person name="Ogura Y."/>
            <person name="Hayashi T."/>
        </authorList>
    </citation>
    <scope>NUCLEOTIDE SEQUENCE [LARGE SCALE GENOMIC DNA]</scope>
    <source>
        <strain evidence="2">MA-22A</strain>
        <plasmid evidence="2">Plasmid pMaq22A_4p DNA</plasmid>
    </source>
</reference>
<dbReference type="PATRIC" id="fig|270351.10.peg.7577"/>
<protein>
    <submittedName>
        <fullName evidence="1">Uncharacterized protein</fullName>
    </submittedName>
</protein>
<gene>
    <name evidence="1" type="ORF">Maq22A_4p60170</name>
</gene>
<geneLocation type="plasmid" evidence="2">
    <name>pMaq22A_4p DNA</name>
</geneLocation>
<accession>A0A0C6FXR8</accession>
<dbReference type="KEGG" id="maqu:Maq22A_4p60170"/>
<sequence length="139" mass="14968">MRDALLPPALSDNPEIHAAVLHEREACAFLAEAHSGLWDLATLEQIAASIRARGEASARELVHLDPDRYGALLAAERDLQALKARTAPKDLRDAISAACFDPKLAGYRGSRTTDEWRADAVMTVLKDLGMIGGEGGRHG</sequence>
<keyword evidence="1" id="KW-0614">Plasmid</keyword>
<dbReference type="RefSeq" id="WP_060851430.1">
    <property type="nucleotide sequence ID" value="NZ_AP014708.1"/>
</dbReference>
<dbReference type="EMBL" id="AP014708">
    <property type="protein sequence ID" value="BAQ50389.1"/>
    <property type="molecule type" value="Genomic_DNA"/>
</dbReference>
<name>A0A0C6FXR8_9HYPH</name>
<proteinExistence type="predicted"/>
<dbReference type="OrthoDB" id="8404803at2"/>
<reference evidence="1 2" key="1">
    <citation type="journal article" date="2015" name="Genome Announc.">
        <title>Complete Genome Sequence of Methylobacterium aquaticum Strain 22A, Isolated from Racomitrium japonicum Moss.</title>
        <authorList>
            <person name="Tani A."/>
            <person name="Ogura Y."/>
            <person name="Hayashi T."/>
            <person name="Kimbara K."/>
        </authorList>
    </citation>
    <scope>NUCLEOTIDE SEQUENCE [LARGE SCALE GENOMIC DNA]</scope>
    <source>
        <strain evidence="1 2">MA-22A</strain>
        <plasmid evidence="2">Plasmid pMaq22A_4p DNA</plasmid>
    </source>
</reference>
<organism evidence="1 2">
    <name type="scientific">Methylobacterium aquaticum</name>
    <dbReference type="NCBI Taxonomy" id="270351"/>
    <lineage>
        <taxon>Bacteria</taxon>
        <taxon>Pseudomonadati</taxon>
        <taxon>Pseudomonadota</taxon>
        <taxon>Alphaproteobacteria</taxon>
        <taxon>Hyphomicrobiales</taxon>
        <taxon>Methylobacteriaceae</taxon>
        <taxon>Methylobacterium</taxon>
    </lineage>
</organism>
<dbReference type="AlphaFoldDB" id="A0A0C6FXR8"/>
<dbReference type="Proteomes" id="UP000061432">
    <property type="component" value="Plasmid pMaq22A_4p"/>
</dbReference>
<evidence type="ECO:0000313" key="2">
    <source>
        <dbReference type="Proteomes" id="UP000061432"/>
    </source>
</evidence>